<feature type="region of interest" description="Disordered" evidence="1">
    <location>
        <begin position="34"/>
        <end position="58"/>
    </location>
</feature>
<sequence>MRGGNLAGLTIATVCGIATAYTTLQPALQEEAEKKAGTFVQQHDNTDDDGKTRDKDTQLSRAILSDLKEAKREAIGEDKGNGGFAWGIRKWFSSSPETERVAKKEAVDAVPVKADGKEQE</sequence>
<keyword evidence="4" id="KW-1185">Reference proteome</keyword>
<proteinExistence type="predicted"/>
<dbReference type="Pfam" id="PF23670">
    <property type="entry name" value="PIGBOS1"/>
    <property type="match status" value="1"/>
</dbReference>
<feature type="compositionally biased region" description="Basic and acidic residues" evidence="1">
    <location>
        <begin position="44"/>
        <end position="58"/>
    </location>
</feature>
<name>A0A9Q9AEJ6_9PEZI</name>
<dbReference type="Proteomes" id="UP001056384">
    <property type="component" value="Chromosome 1"/>
</dbReference>
<gene>
    <name evidence="3" type="ORF">Slin15195_G009790</name>
</gene>
<dbReference type="EMBL" id="CP099418">
    <property type="protein sequence ID" value="USW47660.1"/>
    <property type="molecule type" value="Genomic_DNA"/>
</dbReference>
<organism evidence="3 4">
    <name type="scientific">Septoria linicola</name>
    <dbReference type="NCBI Taxonomy" id="215465"/>
    <lineage>
        <taxon>Eukaryota</taxon>
        <taxon>Fungi</taxon>
        <taxon>Dikarya</taxon>
        <taxon>Ascomycota</taxon>
        <taxon>Pezizomycotina</taxon>
        <taxon>Dothideomycetes</taxon>
        <taxon>Dothideomycetidae</taxon>
        <taxon>Mycosphaerellales</taxon>
        <taxon>Mycosphaerellaceae</taxon>
        <taxon>Septoria</taxon>
    </lineage>
</organism>
<accession>A0A9Q9AEJ6</accession>
<evidence type="ECO:0000313" key="3">
    <source>
        <dbReference type="EMBL" id="USW47660.1"/>
    </source>
</evidence>
<dbReference type="InterPro" id="IPR057394">
    <property type="entry name" value="PIGBOS1"/>
</dbReference>
<keyword evidence="2" id="KW-0732">Signal</keyword>
<evidence type="ECO:0000256" key="2">
    <source>
        <dbReference type="SAM" id="SignalP"/>
    </source>
</evidence>
<dbReference type="AlphaFoldDB" id="A0A9Q9AEJ6"/>
<feature type="chain" id="PRO_5040503128" evidence="2">
    <location>
        <begin position="21"/>
        <end position="120"/>
    </location>
</feature>
<evidence type="ECO:0000313" key="4">
    <source>
        <dbReference type="Proteomes" id="UP001056384"/>
    </source>
</evidence>
<feature type="signal peptide" evidence="2">
    <location>
        <begin position="1"/>
        <end position="20"/>
    </location>
</feature>
<feature type="region of interest" description="Disordered" evidence="1">
    <location>
        <begin position="97"/>
        <end position="120"/>
    </location>
</feature>
<evidence type="ECO:0000256" key="1">
    <source>
        <dbReference type="SAM" id="MobiDB-lite"/>
    </source>
</evidence>
<protein>
    <submittedName>
        <fullName evidence="3">Uncharacterized protein</fullName>
    </submittedName>
</protein>
<feature type="compositionally biased region" description="Basic and acidic residues" evidence="1">
    <location>
        <begin position="97"/>
        <end position="107"/>
    </location>
</feature>
<reference evidence="3" key="1">
    <citation type="submission" date="2022-06" db="EMBL/GenBank/DDBJ databases">
        <title>Complete genome sequences of two strains of the flax pathogen Septoria linicola.</title>
        <authorList>
            <person name="Lapalu N."/>
            <person name="Simon A."/>
            <person name="Demenou B."/>
            <person name="Paumier D."/>
            <person name="Guillot M.-P."/>
            <person name="Gout L."/>
            <person name="Valade R."/>
        </authorList>
    </citation>
    <scope>NUCLEOTIDE SEQUENCE</scope>
    <source>
        <strain evidence="3">SE15195</strain>
    </source>
</reference>